<dbReference type="GO" id="GO:0008408">
    <property type="term" value="F:3'-5' exonuclease activity"/>
    <property type="evidence" value="ECO:0007669"/>
    <property type="project" value="InterPro"/>
</dbReference>
<dbReference type="InterPro" id="IPR029460">
    <property type="entry name" value="DNAPol_HHH"/>
</dbReference>
<name>A0AA35G7U4_9FIRM</name>
<dbReference type="GO" id="GO:0003887">
    <property type="term" value="F:DNA-directed DNA polymerase activity"/>
    <property type="evidence" value="ECO:0007669"/>
    <property type="project" value="UniProtKB-KW"/>
</dbReference>
<keyword evidence="4" id="KW-0548">Nucleotidyltransferase</keyword>
<evidence type="ECO:0000256" key="6">
    <source>
        <dbReference type="ARBA" id="ARBA00022763"/>
    </source>
</evidence>
<dbReference type="EC" id="2.7.7.7" evidence="1"/>
<dbReference type="Gene3D" id="3.20.20.140">
    <property type="entry name" value="Metal-dependent hydrolases"/>
    <property type="match status" value="1"/>
</dbReference>
<dbReference type="InterPro" id="IPR016195">
    <property type="entry name" value="Pol/histidinol_Pase-like"/>
</dbReference>
<dbReference type="PANTHER" id="PTHR32294">
    <property type="entry name" value="DNA POLYMERASE III SUBUNIT ALPHA"/>
    <property type="match status" value="1"/>
</dbReference>
<dbReference type="Pfam" id="PF17657">
    <property type="entry name" value="DNA_pol3_finger"/>
    <property type="match status" value="1"/>
</dbReference>
<dbReference type="AlphaFoldDB" id="A0AA35G7U4"/>
<dbReference type="EMBL" id="AP025628">
    <property type="protein sequence ID" value="BDG60426.1"/>
    <property type="molecule type" value="Genomic_DNA"/>
</dbReference>
<dbReference type="NCBIfam" id="TIGR00594">
    <property type="entry name" value="polc"/>
    <property type="match status" value="1"/>
</dbReference>
<dbReference type="KEGG" id="cmic:caldi_15160"/>
<evidence type="ECO:0000256" key="4">
    <source>
        <dbReference type="ARBA" id="ARBA00022695"/>
    </source>
</evidence>
<dbReference type="Gene3D" id="1.10.150.870">
    <property type="match status" value="1"/>
</dbReference>
<dbReference type="SMART" id="SM00481">
    <property type="entry name" value="POLIIIAc"/>
    <property type="match status" value="1"/>
</dbReference>
<keyword evidence="3" id="KW-0808">Transferase</keyword>
<dbReference type="Pfam" id="PF14579">
    <property type="entry name" value="HHH_6"/>
    <property type="match status" value="1"/>
</dbReference>
<sequence length="1056" mass="116367">MQGFVHLHCHSPFSFLDGASRIGALIEEAAALGMPAIALTDHDNVSGAVEWQRRAQAAGIRPIQGAELTLEGGHHLTLLATGPEGYRNLNRLLTAAHLGYVPGPGTGLPHRPPDWDERRRSPRCPMEYLERYSSGLIALSGCRRGEIPSLILRGRLAEAEAAARRYLAIFGRGNFYLELQATRLPGDRALHGALRDLGEHLGIPLVATANVHYRLREEFPVHDLLTCVRTRTRLDEVHPERRLNAENYLKPPAEMIAAFRDYPGATANTLAIAERCEPVLDLGRRRHPAFPVPGGKPAMQYLRELTYAGARRRYGRVEGEVAARLEHELGIIERLGFADYFLLVWDVCRHAREEGIRYAGRGSAADSVVAYCLEITDVDALRRGLLFERFLSTERAETPDIDVDFDARHRDRVAAYVFERYGADRVAAVATYNTFQARSAVRDLGKAMGLPAGTVDRLARRLPLFAGAGDIERVAACLPELRRSGIPWERLGALVKAAAAVAGLPRHLGTHLGGLVISREPLVAVSPLGWAAKGVPVVQFDKRDVEDLGLIKLDLLSLRTLSAVEDALGHLERAGRPLDYERLPLDDPETYRMLRAGDTVGVFQLESPAQRALQARLGAEHLEDIVASVAIIRPGPIKGNMVEPFLARRHGREPVTYLHPSLEPILRKTYGVVLFQEQVIEIAAAVAGFTPGEADQLRRVMTHARDREEMRTIGQRFVEKAVARGVDPAVAETIFSYIRGYASYGFCEAHAAAFATTAYKTAYLVRHHPAEFFAAVLTNQPMGYYPPRVIVEEAKRRGVAVLPPDVNRSRWEWTVEAWPESPAGAMRCGLGQVRGLSRAVADAVIREREAGGPYRSLADLCARTPAPRDELEALILAGALDSLNPNRRRLLWELPGTLAAARAAGGGRLPLPGVPPGGTAAAVPDFSPWERFVKEYEVLDVMIGRHAMALHRPRLEARGYRTAAAVRSLETGTPVRVAGLAIRPHRPPTRSGRITVFLSLEDETGFVDVTVWEDVYLRYGHVIFQEPIPPLAVQGRVERRGQGVSVIASQVWELET</sequence>
<evidence type="ECO:0000256" key="9">
    <source>
        <dbReference type="ARBA" id="ARBA00049244"/>
    </source>
</evidence>
<dbReference type="InterPro" id="IPR004805">
    <property type="entry name" value="DnaE2/DnaE/PolC"/>
</dbReference>
<dbReference type="GO" id="GO:0006281">
    <property type="term" value="P:DNA repair"/>
    <property type="evidence" value="ECO:0007669"/>
    <property type="project" value="UniProtKB-KW"/>
</dbReference>
<evidence type="ECO:0000256" key="7">
    <source>
        <dbReference type="ARBA" id="ARBA00022932"/>
    </source>
</evidence>
<dbReference type="InterPro" id="IPR041931">
    <property type="entry name" value="DNA_pol3_alpha_thumb_dom"/>
</dbReference>
<dbReference type="Pfam" id="PF02811">
    <property type="entry name" value="PHP"/>
    <property type="match status" value="1"/>
</dbReference>
<feature type="domain" description="Polymerase/histidinol phosphatase N-terminal" evidence="10">
    <location>
        <begin position="5"/>
        <end position="72"/>
    </location>
</feature>
<dbReference type="InterPro" id="IPR040982">
    <property type="entry name" value="DNA_pol3_finger"/>
</dbReference>
<keyword evidence="8" id="KW-0234">DNA repair</keyword>
<dbReference type="Proteomes" id="UP001163687">
    <property type="component" value="Chromosome"/>
</dbReference>
<evidence type="ECO:0000313" key="11">
    <source>
        <dbReference type="EMBL" id="BDG60426.1"/>
    </source>
</evidence>
<dbReference type="Gene3D" id="1.10.10.1600">
    <property type="entry name" value="Bacterial DNA polymerase III alpha subunit, thumb domain"/>
    <property type="match status" value="1"/>
</dbReference>
<dbReference type="GO" id="GO:0006260">
    <property type="term" value="P:DNA replication"/>
    <property type="evidence" value="ECO:0007669"/>
    <property type="project" value="UniProtKB-KW"/>
</dbReference>
<evidence type="ECO:0000256" key="2">
    <source>
        <dbReference type="ARBA" id="ARBA00022490"/>
    </source>
</evidence>
<evidence type="ECO:0000256" key="8">
    <source>
        <dbReference type="ARBA" id="ARBA00023204"/>
    </source>
</evidence>
<keyword evidence="5" id="KW-0235">DNA replication</keyword>
<dbReference type="InterPro" id="IPR011708">
    <property type="entry name" value="DNA_pol3_alpha_NTPase_dom"/>
</dbReference>
<dbReference type="RefSeq" id="WP_264844451.1">
    <property type="nucleotide sequence ID" value="NZ_AP025628.1"/>
</dbReference>
<dbReference type="InterPro" id="IPR003141">
    <property type="entry name" value="Pol/His_phosphatase_N"/>
</dbReference>
<keyword evidence="2" id="KW-0963">Cytoplasm</keyword>
<dbReference type="CDD" id="cd04485">
    <property type="entry name" value="DnaE_OBF"/>
    <property type="match status" value="1"/>
</dbReference>
<keyword evidence="7 11" id="KW-0239">DNA-directed DNA polymerase</keyword>
<protein>
    <recommendedName>
        <fullName evidence="1">DNA-directed DNA polymerase</fullName>
        <ecNumber evidence="1">2.7.7.7</ecNumber>
    </recommendedName>
</protein>
<evidence type="ECO:0000256" key="1">
    <source>
        <dbReference type="ARBA" id="ARBA00012417"/>
    </source>
</evidence>
<evidence type="ECO:0000256" key="3">
    <source>
        <dbReference type="ARBA" id="ARBA00022679"/>
    </source>
</evidence>
<keyword evidence="12" id="KW-1185">Reference proteome</keyword>
<comment type="catalytic activity">
    <reaction evidence="9">
        <text>DNA(n) + a 2'-deoxyribonucleoside 5'-triphosphate = DNA(n+1) + diphosphate</text>
        <dbReference type="Rhea" id="RHEA:22508"/>
        <dbReference type="Rhea" id="RHEA-COMP:17339"/>
        <dbReference type="Rhea" id="RHEA-COMP:17340"/>
        <dbReference type="ChEBI" id="CHEBI:33019"/>
        <dbReference type="ChEBI" id="CHEBI:61560"/>
        <dbReference type="ChEBI" id="CHEBI:173112"/>
        <dbReference type="EC" id="2.7.7.7"/>
    </reaction>
</comment>
<reference evidence="11" key="1">
    <citation type="submission" date="2022-03" db="EMBL/GenBank/DDBJ databases">
        <title>Complete genome sequence of Caldinitratiruptor microaerophilus.</title>
        <authorList>
            <person name="Mukaiyama R."/>
            <person name="Nishiyama T."/>
            <person name="Ueda K."/>
        </authorList>
    </citation>
    <scope>NUCLEOTIDE SEQUENCE</scope>
    <source>
        <strain evidence="11">JCM 16183</strain>
    </source>
</reference>
<evidence type="ECO:0000259" key="10">
    <source>
        <dbReference type="SMART" id="SM00481"/>
    </source>
</evidence>
<dbReference type="PANTHER" id="PTHR32294:SF4">
    <property type="entry name" value="ERROR-PRONE DNA POLYMERASE"/>
    <property type="match status" value="1"/>
</dbReference>
<dbReference type="Pfam" id="PF07733">
    <property type="entry name" value="DNA_pol3_alpha"/>
    <property type="match status" value="1"/>
</dbReference>
<accession>A0AA35G7U4</accession>
<evidence type="ECO:0000313" key="12">
    <source>
        <dbReference type="Proteomes" id="UP001163687"/>
    </source>
</evidence>
<organism evidence="11 12">
    <name type="scientific">Caldinitratiruptor microaerophilus</name>
    <dbReference type="NCBI Taxonomy" id="671077"/>
    <lineage>
        <taxon>Bacteria</taxon>
        <taxon>Bacillati</taxon>
        <taxon>Bacillota</taxon>
        <taxon>Clostridia</taxon>
        <taxon>Eubacteriales</taxon>
        <taxon>Symbiobacteriaceae</taxon>
        <taxon>Caldinitratiruptor</taxon>
    </lineage>
</organism>
<dbReference type="InterPro" id="IPR004013">
    <property type="entry name" value="PHP_dom"/>
</dbReference>
<evidence type="ECO:0000256" key="5">
    <source>
        <dbReference type="ARBA" id="ARBA00022705"/>
    </source>
</evidence>
<keyword evidence="6" id="KW-0227">DNA damage</keyword>
<dbReference type="SUPFAM" id="SSF89550">
    <property type="entry name" value="PHP domain-like"/>
    <property type="match status" value="1"/>
</dbReference>
<gene>
    <name evidence="11" type="ORF">caldi_15160</name>
</gene>
<proteinExistence type="predicted"/>